<dbReference type="InterPro" id="IPR015683">
    <property type="entry name" value="Ionotropic_Glu_rcpt"/>
</dbReference>
<feature type="transmembrane region" description="Helical" evidence="20">
    <location>
        <begin position="569"/>
        <end position="591"/>
    </location>
</feature>
<feature type="region of interest" description="Disordered" evidence="19">
    <location>
        <begin position="807"/>
        <end position="843"/>
    </location>
</feature>
<feature type="site" description="Crucial to convey clamshell closure to channel opening" evidence="17">
    <location>
        <position position="600"/>
    </location>
</feature>
<feature type="domain" description="Ionotropic glutamate receptor C-terminal" evidence="21">
    <location>
        <begin position="360"/>
        <end position="735"/>
    </location>
</feature>
<evidence type="ECO:0000256" key="11">
    <source>
        <dbReference type="ARBA" id="ARBA00023180"/>
    </source>
</evidence>
<evidence type="ECO:0000259" key="22">
    <source>
        <dbReference type="SMART" id="SM00918"/>
    </source>
</evidence>
<sequence length="853" mass="95730">MAVCRGCGLGGCLIITIIILLVTSSTLVSTAEHVRIDDQRHVTAFRYAVDAINSDSSFLTTTHLSSQVEQISQLTPSPPQERVVCSLLSSGVVSIFGPKSPRSSWHVQSVCDSLEVPHVHTSSHYSDVGTDFSLYLYPHPDTLSQAYIDVINTLGWHKFSIFYENDDGLVRTQALLKNQLWQVTLRQLPGSPNYRGVLKEAKEAGVTHMVLDAQNHNIYTVLKQAQQVGLMTSYHNYFITSLTEVALLYDGVQLVAKALTDLDRSHRVQVRPLQCDIDSPPWEYGTSLLNYIKLVQVEGLTGLIKLDSEGFRRDVTLDVIELTQLGLKRIGTWSSVNGTNYTKSDSEVQLGVLDSLHKNTLIITTVLSEPYMMLRETTSQKTTGNDRYEGFCVDLIREMASILGFNYTIKLVDDGKYGAWDEKQQRFTGMIGELLTQKADLAVGDLTINYKREQAVDFTKPWMSFGISILFTKPSVRKSTNLFTFLRPLSCDVWVYLAVAYLGVSLVLFLLARLSPYERVPVYVMGERSVSLGNQYTLCNSLWFTTGGLVQRATHHMPRACSTRIMAGIWWLFTLLMVSSYTANLVSFLTLDHMQPQLPIETAEDLAHQTKIKYGTVIQGSTWNFFQSSKLATHQRMFSFMESVRPSVYMRSTSEGVQRVRKERGRYAFFMESLSIEYITERECDLMQIGGLLDSKSYGIALPPGSPFLRPLNDALLKIQEEGKLQMLKNKWWQMKRGGGRCHHDNDSRGQRLASELTLDRIGGVFLVLLAGVGVALVVAVCELVCKSRKQASEKQVSVWSEMSEELKNSIHSTPTTTTTTTNRPKESNNPTEGSIPPPDPYTLTYPAKQQII</sequence>
<dbReference type="GO" id="GO:0007166">
    <property type="term" value="P:cell surface receptor signaling pathway"/>
    <property type="evidence" value="ECO:0007669"/>
    <property type="project" value="UniProtKB-ARBA"/>
</dbReference>
<keyword evidence="6 20" id="KW-1133">Transmembrane helix</keyword>
<dbReference type="Gene3D" id="1.10.287.70">
    <property type="match status" value="1"/>
</dbReference>
<feature type="disulfide bond" evidence="18">
    <location>
        <begin position="85"/>
        <end position="275"/>
    </location>
</feature>
<evidence type="ECO:0008006" key="25">
    <source>
        <dbReference type="Google" id="ProtNLM"/>
    </source>
</evidence>
<dbReference type="Pfam" id="PF10613">
    <property type="entry name" value="Lig_chan-Glu_bd"/>
    <property type="match status" value="1"/>
</dbReference>
<dbReference type="FunFam" id="1.10.287.70:FF:000010">
    <property type="entry name" value="Putative glutamate receptor ionotropic kainate 1"/>
    <property type="match status" value="1"/>
</dbReference>
<dbReference type="PANTHER" id="PTHR18966">
    <property type="entry name" value="IONOTROPIC GLUTAMATE RECEPTOR"/>
    <property type="match status" value="1"/>
</dbReference>
<evidence type="ECO:0000256" key="18">
    <source>
        <dbReference type="PIRSR" id="PIRSR601508-3"/>
    </source>
</evidence>
<keyword evidence="3" id="KW-1003">Cell membrane</keyword>
<evidence type="ECO:0000256" key="17">
    <source>
        <dbReference type="PIRSR" id="PIRSR601508-2"/>
    </source>
</evidence>
<feature type="domain" description="Ionotropic glutamate receptor L-glutamate and glycine-binding" evidence="22">
    <location>
        <begin position="370"/>
        <end position="436"/>
    </location>
</feature>
<proteinExistence type="inferred from homology"/>
<keyword evidence="2" id="KW-0813">Transport</keyword>
<evidence type="ECO:0000256" key="4">
    <source>
        <dbReference type="ARBA" id="ARBA00022692"/>
    </source>
</evidence>
<evidence type="ECO:0000256" key="3">
    <source>
        <dbReference type="ARBA" id="ARBA00022475"/>
    </source>
</evidence>
<dbReference type="Proteomes" id="UP001286313">
    <property type="component" value="Unassembled WGS sequence"/>
</dbReference>
<dbReference type="FunFam" id="3.40.190.10:FF:000001">
    <property type="entry name" value="Glutamate receptor ionotropic, kainate 2"/>
    <property type="match status" value="1"/>
</dbReference>
<evidence type="ECO:0000313" key="24">
    <source>
        <dbReference type="Proteomes" id="UP001286313"/>
    </source>
</evidence>
<keyword evidence="8" id="KW-0406">Ion transport</keyword>
<protein>
    <recommendedName>
        <fullName evidence="25">Glutamate receptor ionotropic, kainate 2</fullName>
    </recommendedName>
</protein>
<feature type="site" description="Interaction with the cone snail toxin Con-ikot-ikot" evidence="17">
    <location>
        <position position="718"/>
    </location>
</feature>
<dbReference type="Gene3D" id="3.40.50.2300">
    <property type="match status" value="3"/>
</dbReference>
<comment type="similarity">
    <text evidence="1">Belongs to the glutamate-gated ion channel (TC 1.A.10.1) family.</text>
</comment>
<reference evidence="23" key="1">
    <citation type="submission" date="2023-10" db="EMBL/GenBank/DDBJ databases">
        <title>Genome assemblies of two species of porcelain crab, Petrolisthes cinctipes and Petrolisthes manimaculis (Anomura: Porcellanidae).</title>
        <authorList>
            <person name="Angst P."/>
        </authorList>
    </citation>
    <scope>NUCLEOTIDE SEQUENCE</scope>
    <source>
        <strain evidence="23">PB745_01</strain>
        <tissue evidence="23">Gill</tissue>
    </source>
</reference>
<feature type="binding site" evidence="16">
    <location>
        <position position="672"/>
    </location>
    <ligand>
        <name>L-glutamate</name>
        <dbReference type="ChEBI" id="CHEBI:29985"/>
    </ligand>
</feature>
<evidence type="ECO:0000313" key="23">
    <source>
        <dbReference type="EMBL" id="KAK3891725.1"/>
    </source>
</evidence>
<dbReference type="SUPFAM" id="SSF53822">
    <property type="entry name" value="Periplasmic binding protein-like I"/>
    <property type="match status" value="1"/>
</dbReference>
<accession>A0AAE1GGZ5</accession>
<dbReference type="AlphaFoldDB" id="A0AAE1GGZ5"/>
<evidence type="ECO:0000256" key="7">
    <source>
        <dbReference type="ARBA" id="ARBA00023018"/>
    </source>
</evidence>
<feature type="binding site" evidence="16">
    <location>
        <position position="622"/>
    </location>
    <ligand>
        <name>L-glutamate</name>
        <dbReference type="ChEBI" id="CHEBI:29985"/>
    </ligand>
</feature>
<gene>
    <name evidence="23" type="ORF">Pcinc_004391</name>
</gene>
<dbReference type="InterPro" id="IPR001320">
    <property type="entry name" value="Iontro_rcpt_C"/>
</dbReference>
<evidence type="ECO:0000256" key="9">
    <source>
        <dbReference type="ARBA" id="ARBA00023136"/>
    </source>
</evidence>
<evidence type="ECO:0000256" key="10">
    <source>
        <dbReference type="ARBA" id="ARBA00023170"/>
    </source>
</evidence>
<dbReference type="Pfam" id="PF01094">
    <property type="entry name" value="ANF_receptor"/>
    <property type="match status" value="2"/>
</dbReference>
<dbReference type="EMBL" id="JAWQEG010000311">
    <property type="protein sequence ID" value="KAK3891725.1"/>
    <property type="molecule type" value="Genomic_DNA"/>
</dbReference>
<evidence type="ECO:0000256" key="19">
    <source>
        <dbReference type="SAM" id="MobiDB-lite"/>
    </source>
</evidence>
<keyword evidence="24" id="KW-1185">Reference proteome</keyword>
<evidence type="ECO:0000256" key="12">
    <source>
        <dbReference type="ARBA" id="ARBA00023257"/>
    </source>
</evidence>
<feature type="binding site" evidence="16">
    <location>
        <position position="452"/>
    </location>
    <ligand>
        <name>L-glutamate</name>
        <dbReference type="ChEBI" id="CHEBI:29985"/>
    </ligand>
</feature>
<evidence type="ECO:0000256" key="8">
    <source>
        <dbReference type="ARBA" id="ARBA00023065"/>
    </source>
</evidence>
<evidence type="ECO:0000259" key="21">
    <source>
        <dbReference type="SMART" id="SM00079"/>
    </source>
</evidence>
<keyword evidence="12" id="KW-0628">Postsynaptic cell membrane</keyword>
<dbReference type="InterPro" id="IPR028082">
    <property type="entry name" value="Peripla_BP_I"/>
</dbReference>
<feature type="disulfide bond" evidence="18">
    <location>
        <begin position="684"/>
        <end position="742"/>
    </location>
</feature>
<keyword evidence="13" id="KW-1071">Ligand-gated ion channel</keyword>
<keyword evidence="7" id="KW-0770">Synapse</keyword>
<comment type="caution">
    <text evidence="23">The sequence shown here is derived from an EMBL/GenBank/DDBJ whole genome shotgun (WGS) entry which is preliminary data.</text>
</comment>
<feature type="binding site" evidence="16">
    <location>
        <position position="447"/>
    </location>
    <ligand>
        <name>L-glutamate</name>
        <dbReference type="ChEBI" id="CHEBI:29985"/>
    </ligand>
</feature>
<keyword evidence="10" id="KW-0675">Receptor</keyword>
<evidence type="ECO:0000256" key="14">
    <source>
        <dbReference type="ARBA" id="ARBA00023303"/>
    </source>
</evidence>
<keyword evidence="14" id="KW-0407">Ion channel</keyword>
<keyword evidence="11" id="KW-0325">Glycoprotein</keyword>
<dbReference type="SUPFAM" id="SSF53850">
    <property type="entry name" value="Periplasmic binding protein-like II"/>
    <property type="match status" value="1"/>
</dbReference>
<feature type="transmembrane region" description="Helical" evidence="20">
    <location>
        <begin position="762"/>
        <end position="786"/>
    </location>
</feature>
<evidence type="ECO:0000256" key="5">
    <source>
        <dbReference type="ARBA" id="ARBA00022729"/>
    </source>
</evidence>
<dbReference type="SMART" id="SM00918">
    <property type="entry name" value="Lig_chan-Glu_bd"/>
    <property type="match status" value="1"/>
</dbReference>
<evidence type="ECO:0000256" key="1">
    <source>
        <dbReference type="ARBA" id="ARBA00008685"/>
    </source>
</evidence>
<dbReference type="SMART" id="SM00079">
    <property type="entry name" value="PBPe"/>
    <property type="match status" value="1"/>
</dbReference>
<evidence type="ECO:0000256" key="2">
    <source>
        <dbReference type="ARBA" id="ARBA00022448"/>
    </source>
</evidence>
<dbReference type="GO" id="GO:0045211">
    <property type="term" value="C:postsynaptic membrane"/>
    <property type="evidence" value="ECO:0007669"/>
    <property type="project" value="UniProtKB-SubCell"/>
</dbReference>
<evidence type="ECO:0000256" key="20">
    <source>
        <dbReference type="SAM" id="Phobius"/>
    </source>
</evidence>
<feature type="transmembrane region" description="Helical" evidence="20">
    <location>
        <begin position="493"/>
        <end position="512"/>
    </location>
</feature>
<evidence type="ECO:0000256" key="6">
    <source>
        <dbReference type="ARBA" id="ARBA00022989"/>
    </source>
</evidence>
<keyword evidence="5" id="KW-0732">Signal</keyword>
<organism evidence="23 24">
    <name type="scientific">Petrolisthes cinctipes</name>
    <name type="common">Flat porcelain crab</name>
    <dbReference type="NCBI Taxonomy" id="88211"/>
    <lineage>
        <taxon>Eukaryota</taxon>
        <taxon>Metazoa</taxon>
        <taxon>Ecdysozoa</taxon>
        <taxon>Arthropoda</taxon>
        <taxon>Crustacea</taxon>
        <taxon>Multicrustacea</taxon>
        <taxon>Malacostraca</taxon>
        <taxon>Eumalacostraca</taxon>
        <taxon>Eucarida</taxon>
        <taxon>Decapoda</taxon>
        <taxon>Pleocyemata</taxon>
        <taxon>Anomura</taxon>
        <taxon>Galatheoidea</taxon>
        <taxon>Porcellanidae</taxon>
        <taxon>Petrolisthes</taxon>
    </lineage>
</organism>
<comment type="subcellular location">
    <subcellularLocation>
        <location evidence="15">Postsynaptic cell membrane</location>
        <topology evidence="15">Multi-pass membrane protein</topology>
    </subcellularLocation>
</comment>
<dbReference type="InterPro" id="IPR019594">
    <property type="entry name" value="Glu/Gly-bd"/>
</dbReference>
<name>A0AAE1GGZ5_PETCI</name>
<feature type="binding site" evidence="16">
    <location>
        <position position="621"/>
    </location>
    <ligand>
        <name>L-glutamate</name>
        <dbReference type="ChEBI" id="CHEBI:29985"/>
    </ligand>
</feature>
<dbReference type="Pfam" id="PF00060">
    <property type="entry name" value="Lig_chan"/>
    <property type="match status" value="1"/>
</dbReference>
<dbReference type="InterPro" id="IPR001828">
    <property type="entry name" value="ANF_lig-bd_rcpt"/>
</dbReference>
<dbReference type="Gene3D" id="3.40.190.10">
    <property type="entry name" value="Periplasmic binding protein-like II"/>
    <property type="match status" value="2"/>
</dbReference>
<keyword evidence="18" id="KW-1015">Disulfide bond</keyword>
<keyword evidence="4 20" id="KW-0812">Transmembrane</keyword>
<evidence type="ECO:0000256" key="13">
    <source>
        <dbReference type="ARBA" id="ARBA00023286"/>
    </source>
</evidence>
<keyword evidence="9 20" id="KW-0472">Membrane</keyword>
<dbReference type="GO" id="GO:0022824">
    <property type="term" value="F:transmitter-gated monoatomic ion channel activity"/>
    <property type="evidence" value="ECO:0007669"/>
    <property type="project" value="UniProtKB-ARBA"/>
</dbReference>
<dbReference type="PRINTS" id="PR00177">
    <property type="entry name" value="NMDARECEPTOR"/>
</dbReference>
<evidence type="ECO:0000256" key="15">
    <source>
        <dbReference type="ARBA" id="ARBA00034104"/>
    </source>
</evidence>
<dbReference type="FunFam" id="3.40.190.10:FF:000061">
    <property type="entry name" value="Glutamate receptor, ionotropic kainate"/>
    <property type="match status" value="1"/>
</dbReference>
<evidence type="ECO:0000256" key="16">
    <source>
        <dbReference type="PIRSR" id="PIRSR601508-1"/>
    </source>
</evidence>
<dbReference type="InterPro" id="IPR001508">
    <property type="entry name" value="Iono_Glu_rcpt_met"/>
</dbReference>